<keyword evidence="6 8" id="KW-0472">Membrane</keyword>
<dbReference type="InterPro" id="IPR012910">
    <property type="entry name" value="Plug_dom"/>
</dbReference>
<evidence type="ECO:0000313" key="13">
    <source>
        <dbReference type="Proteomes" id="UP000184462"/>
    </source>
</evidence>
<sequence length="752" mass="85400">MLLLCTAVSFAQTRVFKIVDKNTQKELTSAYAENTTTNAIIYATAEGLALQVQQSYRIKNLGYQPVEVEITSTTPKIIVLQPKVNSLAEVLITGNRLQDPVMTMVKPDISKYVVQPKNVADLFSGLNGFSLIKRGNYAIDPSFRAAQYEQLNIQYDGGTKVMHACPNRMDPITSHVSPEEIAKIEVIKGPFSMRYGATFGGVVNLVTQSAQNYKQGVSGSVSSGYETNGNALTTMAKVNYVDEKFDLGVNYGYRDFGNYEDGSNTEIPSSFRSIDYGINLGYNFTEQQRLQLNWRQSFGRDVLHASLPMDTEYDDSSIASLDYHIKELSEGVNALKFKLYYSFVDHLMTNENRPNRSIVEASSPVESITTGGKLEVDWQLSEEIRVFSGFDAQLLARDGSRTRVVKQNMMGMPLPEAQVFVDKIWQDSYVNTFGFFNEAKWKLLEQTSLTLGARLDLVTSDIKDPEADFEDLYPNLGEREEYNFSFTASLTQDLNEYSTLEFAFGRGLRSANMIERYINHFSVGSDPYEYIGNPNLDAEVNNQFEVKYASNYAINHGFFKGISFEASAYYSIFENYIAPLIDTSLNRKYMPNQEPIHPKVFRNLDDAYKYGFETSFNLALPNDFNLNWQSAYVMTKNEDLDEALPLTPPWRNRFTLAYTTNTFWSELAYQVVSKQDELSTSFGEVETSAWQTLDFKAGLNYKSYQFGVAVLNIFDEFYNNHLNFAFTNQDGFSRRPITEPGRNFSVFAKYKF</sequence>
<keyword evidence="13" id="KW-1185">Reference proteome</keyword>
<dbReference type="PANTHER" id="PTHR30069">
    <property type="entry name" value="TONB-DEPENDENT OUTER MEMBRANE RECEPTOR"/>
    <property type="match status" value="1"/>
</dbReference>
<protein>
    <submittedName>
        <fullName evidence="12">Iron complex outermembrane recepter protein</fullName>
    </submittedName>
</protein>
<evidence type="ECO:0000256" key="8">
    <source>
        <dbReference type="PROSITE-ProRule" id="PRU01360"/>
    </source>
</evidence>
<dbReference type="InterPro" id="IPR037066">
    <property type="entry name" value="Plug_dom_sf"/>
</dbReference>
<keyword evidence="7 8" id="KW-0998">Cell outer membrane</keyword>
<evidence type="ECO:0000256" key="5">
    <source>
        <dbReference type="ARBA" id="ARBA00023077"/>
    </source>
</evidence>
<dbReference type="PANTHER" id="PTHR30069:SF49">
    <property type="entry name" value="OUTER MEMBRANE PROTEIN C"/>
    <property type="match status" value="1"/>
</dbReference>
<evidence type="ECO:0000313" key="12">
    <source>
        <dbReference type="EMBL" id="SHE90364.1"/>
    </source>
</evidence>
<evidence type="ECO:0000256" key="6">
    <source>
        <dbReference type="ARBA" id="ARBA00023136"/>
    </source>
</evidence>
<evidence type="ECO:0000256" key="7">
    <source>
        <dbReference type="ARBA" id="ARBA00023237"/>
    </source>
</evidence>
<evidence type="ECO:0000256" key="4">
    <source>
        <dbReference type="ARBA" id="ARBA00022692"/>
    </source>
</evidence>
<keyword evidence="2 8" id="KW-0813">Transport</keyword>
<dbReference type="PROSITE" id="PS52016">
    <property type="entry name" value="TONB_DEPENDENT_REC_3"/>
    <property type="match status" value="1"/>
</dbReference>
<comment type="similarity">
    <text evidence="8 9">Belongs to the TonB-dependent receptor family.</text>
</comment>
<evidence type="ECO:0000256" key="9">
    <source>
        <dbReference type="RuleBase" id="RU003357"/>
    </source>
</evidence>
<dbReference type="AlphaFoldDB" id="A0A1M4XA58"/>
<evidence type="ECO:0000256" key="3">
    <source>
        <dbReference type="ARBA" id="ARBA00022452"/>
    </source>
</evidence>
<feature type="domain" description="TonB-dependent receptor plug" evidence="11">
    <location>
        <begin position="115"/>
        <end position="202"/>
    </location>
</feature>
<dbReference type="EMBL" id="FQTW01000008">
    <property type="protein sequence ID" value="SHE90364.1"/>
    <property type="molecule type" value="Genomic_DNA"/>
</dbReference>
<dbReference type="Gene3D" id="2.170.130.10">
    <property type="entry name" value="TonB-dependent receptor, plug domain"/>
    <property type="match status" value="1"/>
</dbReference>
<dbReference type="Pfam" id="PF07715">
    <property type="entry name" value="Plug"/>
    <property type="match status" value="1"/>
</dbReference>
<accession>A0A1M4XA58</accession>
<proteinExistence type="inferred from homology"/>
<dbReference type="Proteomes" id="UP000184462">
    <property type="component" value="Unassembled WGS sequence"/>
</dbReference>
<feature type="domain" description="TonB-dependent receptor-like beta-barrel" evidence="10">
    <location>
        <begin position="314"/>
        <end position="713"/>
    </location>
</feature>
<evidence type="ECO:0000259" key="11">
    <source>
        <dbReference type="Pfam" id="PF07715"/>
    </source>
</evidence>
<dbReference type="GO" id="GO:0009279">
    <property type="term" value="C:cell outer membrane"/>
    <property type="evidence" value="ECO:0007669"/>
    <property type="project" value="UniProtKB-SubCell"/>
</dbReference>
<dbReference type="InterPro" id="IPR000531">
    <property type="entry name" value="Beta-barrel_TonB"/>
</dbReference>
<keyword evidence="4 8" id="KW-0812">Transmembrane</keyword>
<dbReference type="STRING" id="1155689.SAMN05444278_10840"/>
<keyword evidence="5 9" id="KW-0798">TonB box</keyword>
<name>A0A1M4XA58_9FLAO</name>
<dbReference type="InterPro" id="IPR039426">
    <property type="entry name" value="TonB-dep_rcpt-like"/>
</dbReference>
<comment type="subcellular location">
    <subcellularLocation>
        <location evidence="1 8">Cell outer membrane</location>
        <topology evidence="1 8">Multi-pass membrane protein</topology>
    </subcellularLocation>
</comment>
<gene>
    <name evidence="12" type="ORF">SAMN05444278_10840</name>
</gene>
<dbReference type="InterPro" id="IPR036942">
    <property type="entry name" value="Beta-barrel_TonB_sf"/>
</dbReference>
<keyword evidence="3 8" id="KW-1134">Transmembrane beta strand</keyword>
<evidence type="ECO:0000256" key="2">
    <source>
        <dbReference type="ARBA" id="ARBA00022448"/>
    </source>
</evidence>
<evidence type="ECO:0000259" key="10">
    <source>
        <dbReference type="Pfam" id="PF00593"/>
    </source>
</evidence>
<dbReference type="SUPFAM" id="SSF56935">
    <property type="entry name" value="Porins"/>
    <property type="match status" value="1"/>
</dbReference>
<dbReference type="GO" id="GO:0044718">
    <property type="term" value="P:siderophore transmembrane transport"/>
    <property type="evidence" value="ECO:0007669"/>
    <property type="project" value="TreeGrafter"/>
</dbReference>
<organism evidence="12 13">
    <name type="scientific">Psychroflexus salarius</name>
    <dbReference type="NCBI Taxonomy" id="1155689"/>
    <lineage>
        <taxon>Bacteria</taxon>
        <taxon>Pseudomonadati</taxon>
        <taxon>Bacteroidota</taxon>
        <taxon>Flavobacteriia</taxon>
        <taxon>Flavobacteriales</taxon>
        <taxon>Flavobacteriaceae</taxon>
        <taxon>Psychroflexus</taxon>
    </lineage>
</organism>
<dbReference type="Gene3D" id="2.40.170.20">
    <property type="entry name" value="TonB-dependent receptor, beta-barrel domain"/>
    <property type="match status" value="1"/>
</dbReference>
<dbReference type="Pfam" id="PF00593">
    <property type="entry name" value="TonB_dep_Rec_b-barrel"/>
    <property type="match status" value="1"/>
</dbReference>
<evidence type="ECO:0000256" key="1">
    <source>
        <dbReference type="ARBA" id="ARBA00004571"/>
    </source>
</evidence>
<dbReference type="GO" id="GO:0015344">
    <property type="term" value="F:siderophore uptake transmembrane transporter activity"/>
    <property type="evidence" value="ECO:0007669"/>
    <property type="project" value="TreeGrafter"/>
</dbReference>
<reference evidence="12 13" key="1">
    <citation type="submission" date="2016-11" db="EMBL/GenBank/DDBJ databases">
        <authorList>
            <person name="Jaros S."/>
            <person name="Januszkiewicz K."/>
            <person name="Wedrychowicz H."/>
        </authorList>
    </citation>
    <scope>NUCLEOTIDE SEQUENCE [LARGE SCALE GENOMIC DNA]</scope>
    <source>
        <strain evidence="12 13">DSM 25661</strain>
    </source>
</reference>